<name>A0A0L0D368_THETB</name>
<dbReference type="GeneID" id="25562804"/>
<dbReference type="EMBL" id="GL349444">
    <property type="protein sequence ID" value="KNC46754.1"/>
    <property type="molecule type" value="Genomic_DNA"/>
</dbReference>
<dbReference type="RefSeq" id="XP_013760034.1">
    <property type="nucleotide sequence ID" value="XM_013904580.1"/>
</dbReference>
<dbReference type="Proteomes" id="UP000054408">
    <property type="component" value="Unassembled WGS sequence"/>
</dbReference>
<protein>
    <submittedName>
        <fullName evidence="1">Uncharacterized protein</fullName>
    </submittedName>
</protein>
<evidence type="ECO:0000313" key="1">
    <source>
        <dbReference type="EMBL" id="KNC46754.1"/>
    </source>
</evidence>
<reference evidence="1 2" key="1">
    <citation type="submission" date="2010-05" db="EMBL/GenBank/DDBJ databases">
        <title>The Genome Sequence of Thecamonas trahens ATCC 50062.</title>
        <authorList>
            <consortium name="The Broad Institute Genome Sequencing Platform"/>
            <person name="Russ C."/>
            <person name="Cuomo C."/>
            <person name="Shea T."/>
            <person name="Young S.K."/>
            <person name="Zeng Q."/>
            <person name="Koehrsen M."/>
            <person name="Haas B."/>
            <person name="Borodovsky M."/>
            <person name="Guigo R."/>
            <person name="Alvarado L."/>
            <person name="Berlin A."/>
            <person name="Bochicchio J."/>
            <person name="Borenstein D."/>
            <person name="Chapman S."/>
            <person name="Chen Z."/>
            <person name="Freedman E."/>
            <person name="Gellesch M."/>
            <person name="Goldberg J."/>
            <person name="Griggs A."/>
            <person name="Gujja S."/>
            <person name="Heilman E."/>
            <person name="Heiman D."/>
            <person name="Hepburn T."/>
            <person name="Howarth C."/>
            <person name="Jen D."/>
            <person name="Larson L."/>
            <person name="Mehta T."/>
            <person name="Park D."/>
            <person name="Pearson M."/>
            <person name="Roberts A."/>
            <person name="Saif S."/>
            <person name="Shenoy N."/>
            <person name="Sisk P."/>
            <person name="Stolte C."/>
            <person name="Sykes S."/>
            <person name="Thomson T."/>
            <person name="Walk T."/>
            <person name="White J."/>
            <person name="Yandava C."/>
            <person name="Burger G."/>
            <person name="Gray M.W."/>
            <person name="Holland P.W.H."/>
            <person name="King N."/>
            <person name="Lang F.B.F."/>
            <person name="Roger A.J."/>
            <person name="Ruiz-Trillo I."/>
            <person name="Lander E."/>
            <person name="Nusbaum C."/>
        </authorList>
    </citation>
    <scope>NUCLEOTIDE SEQUENCE [LARGE SCALE GENOMIC DNA]</scope>
    <source>
        <strain evidence="1 2">ATCC 50062</strain>
    </source>
</reference>
<proteinExistence type="predicted"/>
<accession>A0A0L0D368</accession>
<gene>
    <name evidence="1" type="ORF">AMSG_03183</name>
</gene>
<keyword evidence="2" id="KW-1185">Reference proteome</keyword>
<dbReference type="AlphaFoldDB" id="A0A0L0D368"/>
<sequence length="123" mass="13399">MSMCRACSCTDKHGTQETAPECCDDNGVRRGRCLSCPCPAYSSTEGEACVACDHVPAAHEVLYPTGRRMEGYLHLRDRAQGFRLAARNPMLDVSLDPPGSSVASSELLNMIHTARSDDDQLPR</sequence>
<evidence type="ECO:0000313" key="2">
    <source>
        <dbReference type="Proteomes" id="UP000054408"/>
    </source>
</evidence>
<organism evidence="1 2">
    <name type="scientific">Thecamonas trahens ATCC 50062</name>
    <dbReference type="NCBI Taxonomy" id="461836"/>
    <lineage>
        <taxon>Eukaryota</taxon>
        <taxon>Apusozoa</taxon>
        <taxon>Apusomonadida</taxon>
        <taxon>Apusomonadidae</taxon>
        <taxon>Thecamonas</taxon>
    </lineage>
</organism>